<dbReference type="InterPro" id="IPR046335">
    <property type="entry name" value="LacI/GalR-like_sensor"/>
</dbReference>
<gene>
    <name evidence="6" type="ORF">B5F11_03185</name>
</gene>
<protein>
    <recommendedName>
        <fullName evidence="5">HTH lacI-type domain-containing protein</fullName>
    </recommendedName>
</protein>
<keyword evidence="2" id="KW-0805">Transcription regulation</keyword>
<dbReference type="SMART" id="SM00354">
    <property type="entry name" value="HTH_LACI"/>
    <property type="match status" value="1"/>
</dbReference>
<evidence type="ECO:0000256" key="4">
    <source>
        <dbReference type="ARBA" id="ARBA00023163"/>
    </source>
</evidence>
<dbReference type="CDD" id="cd01392">
    <property type="entry name" value="HTH_LacI"/>
    <property type="match status" value="1"/>
</dbReference>
<dbReference type="SUPFAM" id="SSF53822">
    <property type="entry name" value="Periplasmic binding protein-like I"/>
    <property type="match status" value="1"/>
</dbReference>
<dbReference type="CDD" id="cd06267">
    <property type="entry name" value="PBP1_LacI_sugar_binding-like"/>
    <property type="match status" value="1"/>
</dbReference>
<accession>A0A1Y4NAK8</accession>
<comment type="caution">
    <text evidence="6">The sequence shown here is derived from an EMBL/GenBank/DDBJ whole genome shotgun (WGS) entry which is preliminary data.</text>
</comment>
<reference evidence="7" key="1">
    <citation type="submission" date="2017-04" db="EMBL/GenBank/DDBJ databases">
        <title>Function of individual gut microbiota members based on whole genome sequencing of pure cultures obtained from chicken caecum.</title>
        <authorList>
            <person name="Medvecky M."/>
            <person name="Cejkova D."/>
            <person name="Polansky O."/>
            <person name="Karasova D."/>
            <person name="Kubasova T."/>
            <person name="Cizek A."/>
            <person name="Rychlik I."/>
        </authorList>
    </citation>
    <scope>NUCLEOTIDE SEQUENCE [LARGE SCALE GENOMIC DNA]</scope>
    <source>
        <strain evidence="7">An175</strain>
    </source>
</reference>
<dbReference type="GO" id="GO:0003700">
    <property type="term" value="F:DNA-binding transcription factor activity"/>
    <property type="evidence" value="ECO:0007669"/>
    <property type="project" value="TreeGrafter"/>
</dbReference>
<keyword evidence="4" id="KW-0804">Transcription</keyword>
<feature type="domain" description="HTH lacI-type" evidence="5">
    <location>
        <begin position="37"/>
        <end position="91"/>
    </location>
</feature>
<evidence type="ECO:0000256" key="2">
    <source>
        <dbReference type="ARBA" id="ARBA00023015"/>
    </source>
</evidence>
<keyword evidence="1" id="KW-0678">Repressor</keyword>
<name>A0A1Y4NAK8_9FIRM</name>
<dbReference type="AlphaFoldDB" id="A0A1Y4NAK8"/>
<dbReference type="SUPFAM" id="SSF47413">
    <property type="entry name" value="lambda repressor-like DNA-binding domains"/>
    <property type="match status" value="1"/>
</dbReference>
<dbReference type="EMBL" id="NFKP01000002">
    <property type="protein sequence ID" value="OUP71082.1"/>
    <property type="molecule type" value="Genomic_DNA"/>
</dbReference>
<proteinExistence type="predicted"/>
<dbReference type="InterPro" id="IPR010982">
    <property type="entry name" value="Lambda_DNA-bd_dom_sf"/>
</dbReference>
<dbReference type="Proteomes" id="UP000196386">
    <property type="component" value="Unassembled WGS sequence"/>
</dbReference>
<organism evidence="6 7">
    <name type="scientific">Anaerotruncus colihominis</name>
    <dbReference type="NCBI Taxonomy" id="169435"/>
    <lineage>
        <taxon>Bacteria</taxon>
        <taxon>Bacillati</taxon>
        <taxon>Bacillota</taxon>
        <taxon>Clostridia</taxon>
        <taxon>Eubacteriales</taxon>
        <taxon>Oscillospiraceae</taxon>
        <taxon>Anaerotruncus</taxon>
    </lineage>
</organism>
<dbReference type="Pfam" id="PF13377">
    <property type="entry name" value="Peripla_BP_3"/>
    <property type="match status" value="1"/>
</dbReference>
<dbReference type="Pfam" id="PF00356">
    <property type="entry name" value="LacI"/>
    <property type="match status" value="1"/>
</dbReference>
<evidence type="ECO:0000259" key="5">
    <source>
        <dbReference type="PROSITE" id="PS50932"/>
    </source>
</evidence>
<dbReference type="PANTHER" id="PTHR30146:SF151">
    <property type="entry name" value="HTH-TYPE TRANSCRIPTIONAL REPRESSOR CYTR"/>
    <property type="match status" value="1"/>
</dbReference>
<evidence type="ECO:0000313" key="7">
    <source>
        <dbReference type="Proteomes" id="UP000196386"/>
    </source>
</evidence>
<evidence type="ECO:0000256" key="3">
    <source>
        <dbReference type="ARBA" id="ARBA00023125"/>
    </source>
</evidence>
<dbReference type="PROSITE" id="PS00356">
    <property type="entry name" value="HTH_LACI_1"/>
    <property type="match status" value="1"/>
</dbReference>
<dbReference type="InterPro" id="IPR000843">
    <property type="entry name" value="HTH_LacI"/>
</dbReference>
<dbReference type="PANTHER" id="PTHR30146">
    <property type="entry name" value="LACI-RELATED TRANSCRIPTIONAL REPRESSOR"/>
    <property type="match status" value="1"/>
</dbReference>
<dbReference type="Gene3D" id="1.10.260.40">
    <property type="entry name" value="lambda repressor-like DNA-binding domains"/>
    <property type="match status" value="1"/>
</dbReference>
<dbReference type="PRINTS" id="PR00036">
    <property type="entry name" value="HTHLACI"/>
</dbReference>
<evidence type="ECO:0000313" key="6">
    <source>
        <dbReference type="EMBL" id="OUP71082.1"/>
    </source>
</evidence>
<evidence type="ECO:0000256" key="1">
    <source>
        <dbReference type="ARBA" id="ARBA00022491"/>
    </source>
</evidence>
<dbReference type="InterPro" id="IPR028082">
    <property type="entry name" value="Peripla_BP_I"/>
</dbReference>
<sequence length="370" mass="39690">MGSCPLALPLHGRVGSGLVFYGPRRTDNQGRKIIMAATLKDVAEHAGVSIATVSRVLNEPEKVAEQSRIKVLNAIDELGYSSNLLAKSLRKDGLNAVFVLLPSLSDPFFAQINQGISDVLASYGYLMLTVATEGMHNLEEEYLLKAKSMGLAGVLIYTAHRRMPSSWEAFCANFPILFLSNTDPLGVPNAEQLPIPWGELGSQIASYLLKQGRRRFLYLANDISGFSPDFLAGLQSTVQQAGGLCGHCRADASLDDAARELNRYCRQSGETPDAVITQNCFQGAGVLLSLAGQELHVPQDVAVLCLENSRLAQLPTPQLSVWGPSGYQVGVVGSRRLLDLIRAGTGETLPPLGDEIGLTLIARGSTDAAE</sequence>
<keyword evidence="3" id="KW-0238">DNA-binding</keyword>
<dbReference type="GO" id="GO:0000976">
    <property type="term" value="F:transcription cis-regulatory region binding"/>
    <property type="evidence" value="ECO:0007669"/>
    <property type="project" value="TreeGrafter"/>
</dbReference>
<dbReference type="PROSITE" id="PS50932">
    <property type="entry name" value="HTH_LACI_2"/>
    <property type="match status" value="1"/>
</dbReference>
<dbReference type="Gene3D" id="3.40.50.2300">
    <property type="match status" value="2"/>
</dbReference>